<organism evidence="1 2">
    <name type="scientific">Oryza sativa subsp. japonica</name>
    <name type="common">Rice</name>
    <dbReference type="NCBI Taxonomy" id="39947"/>
    <lineage>
        <taxon>Eukaryota</taxon>
        <taxon>Viridiplantae</taxon>
        <taxon>Streptophyta</taxon>
        <taxon>Embryophyta</taxon>
        <taxon>Tracheophyta</taxon>
        <taxon>Spermatophyta</taxon>
        <taxon>Magnoliopsida</taxon>
        <taxon>Liliopsida</taxon>
        <taxon>Poales</taxon>
        <taxon>Poaceae</taxon>
        <taxon>BOP clade</taxon>
        <taxon>Oryzoideae</taxon>
        <taxon>Oryzeae</taxon>
        <taxon>Oryzinae</taxon>
        <taxon>Oryza</taxon>
        <taxon>Oryza sativa</taxon>
    </lineage>
</organism>
<evidence type="ECO:0000313" key="2">
    <source>
        <dbReference type="Proteomes" id="UP000059680"/>
    </source>
</evidence>
<evidence type="ECO:0000313" key="1">
    <source>
        <dbReference type="EMBL" id="BAS74144.1"/>
    </source>
</evidence>
<reference evidence="1 2" key="2">
    <citation type="journal article" date="2013" name="Plant Cell Physiol.">
        <title>Rice Annotation Project Database (RAP-DB): an integrative and interactive database for rice genomics.</title>
        <authorList>
            <person name="Sakai H."/>
            <person name="Lee S.S."/>
            <person name="Tanaka T."/>
            <person name="Numa H."/>
            <person name="Kim J."/>
            <person name="Kawahara Y."/>
            <person name="Wakimoto H."/>
            <person name="Yang C.C."/>
            <person name="Iwamoto M."/>
            <person name="Abe T."/>
            <person name="Yamada Y."/>
            <person name="Muto A."/>
            <person name="Inokuchi H."/>
            <person name="Ikemura T."/>
            <person name="Matsumoto T."/>
            <person name="Sasaki T."/>
            <person name="Itoh T."/>
        </authorList>
    </citation>
    <scope>NUCLEOTIDE SEQUENCE [LARGE SCALE GENOMIC DNA]</scope>
    <source>
        <strain evidence="2">cv. Nipponbare</strain>
    </source>
</reference>
<dbReference type="AlphaFoldDB" id="A0A0P0V7S5"/>
<dbReference type="EMBL" id="AP014957">
    <property type="protein sequence ID" value="BAS74144.1"/>
    <property type="molecule type" value="Genomic_DNA"/>
</dbReference>
<protein>
    <submittedName>
        <fullName evidence="1">Os01g0728000 protein</fullName>
    </submittedName>
</protein>
<accession>A0A0P0V7S5</accession>
<dbReference type="InParanoid" id="A0A0P0V7S5"/>
<name>A0A0P0V7S5_ORYSJ</name>
<feature type="non-terminal residue" evidence="1">
    <location>
        <position position="1"/>
    </location>
</feature>
<dbReference type="Gramene" id="Os01t0728000-01">
    <property type="protein sequence ID" value="Os01t0728000-01"/>
    <property type="gene ID" value="Os01g0728000"/>
</dbReference>
<reference evidence="2" key="1">
    <citation type="journal article" date="2005" name="Nature">
        <title>The map-based sequence of the rice genome.</title>
        <authorList>
            <consortium name="International rice genome sequencing project (IRGSP)"/>
            <person name="Matsumoto T."/>
            <person name="Wu J."/>
            <person name="Kanamori H."/>
            <person name="Katayose Y."/>
            <person name="Fujisawa M."/>
            <person name="Namiki N."/>
            <person name="Mizuno H."/>
            <person name="Yamamoto K."/>
            <person name="Antonio B.A."/>
            <person name="Baba T."/>
            <person name="Sakata K."/>
            <person name="Nagamura Y."/>
            <person name="Aoki H."/>
            <person name="Arikawa K."/>
            <person name="Arita K."/>
            <person name="Bito T."/>
            <person name="Chiden Y."/>
            <person name="Fujitsuka N."/>
            <person name="Fukunaka R."/>
            <person name="Hamada M."/>
            <person name="Harada C."/>
            <person name="Hayashi A."/>
            <person name="Hijishita S."/>
            <person name="Honda M."/>
            <person name="Hosokawa S."/>
            <person name="Ichikawa Y."/>
            <person name="Idonuma A."/>
            <person name="Iijima M."/>
            <person name="Ikeda M."/>
            <person name="Ikeno M."/>
            <person name="Ito K."/>
            <person name="Ito S."/>
            <person name="Ito T."/>
            <person name="Ito Y."/>
            <person name="Ito Y."/>
            <person name="Iwabuchi A."/>
            <person name="Kamiya K."/>
            <person name="Karasawa W."/>
            <person name="Kurita K."/>
            <person name="Katagiri S."/>
            <person name="Kikuta A."/>
            <person name="Kobayashi H."/>
            <person name="Kobayashi N."/>
            <person name="Machita K."/>
            <person name="Maehara T."/>
            <person name="Masukawa M."/>
            <person name="Mizubayashi T."/>
            <person name="Mukai Y."/>
            <person name="Nagasaki H."/>
            <person name="Nagata Y."/>
            <person name="Naito S."/>
            <person name="Nakashima M."/>
            <person name="Nakama Y."/>
            <person name="Nakamichi Y."/>
            <person name="Nakamura M."/>
            <person name="Meguro A."/>
            <person name="Negishi M."/>
            <person name="Ohta I."/>
            <person name="Ohta T."/>
            <person name="Okamoto M."/>
            <person name="Ono N."/>
            <person name="Saji S."/>
            <person name="Sakaguchi M."/>
            <person name="Sakai K."/>
            <person name="Shibata M."/>
            <person name="Shimokawa T."/>
            <person name="Song J."/>
            <person name="Takazaki Y."/>
            <person name="Terasawa K."/>
            <person name="Tsugane M."/>
            <person name="Tsuji K."/>
            <person name="Ueda S."/>
            <person name="Waki K."/>
            <person name="Yamagata H."/>
            <person name="Yamamoto M."/>
            <person name="Yamamoto S."/>
            <person name="Yamane H."/>
            <person name="Yoshiki S."/>
            <person name="Yoshihara R."/>
            <person name="Yukawa K."/>
            <person name="Zhong H."/>
            <person name="Yano M."/>
            <person name="Yuan Q."/>
            <person name="Ouyang S."/>
            <person name="Liu J."/>
            <person name="Jones K.M."/>
            <person name="Gansberger K."/>
            <person name="Moffat K."/>
            <person name="Hill J."/>
            <person name="Bera J."/>
            <person name="Fadrosh D."/>
            <person name="Jin S."/>
            <person name="Johri S."/>
            <person name="Kim M."/>
            <person name="Overton L."/>
            <person name="Reardon M."/>
            <person name="Tsitrin T."/>
            <person name="Vuong H."/>
            <person name="Weaver B."/>
            <person name="Ciecko A."/>
            <person name="Tallon L."/>
            <person name="Jackson J."/>
            <person name="Pai G."/>
            <person name="Aken S.V."/>
            <person name="Utterback T."/>
            <person name="Reidmuller S."/>
            <person name="Feldblyum T."/>
            <person name="Hsiao J."/>
            <person name="Zismann V."/>
            <person name="Iobst S."/>
            <person name="de Vazeille A.R."/>
            <person name="Buell C.R."/>
            <person name="Ying K."/>
            <person name="Li Y."/>
            <person name="Lu T."/>
            <person name="Huang Y."/>
            <person name="Zhao Q."/>
            <person name="Feng Q."/>
            <person name="Zhang L."/>
            <person name="Zhu J."/>
            <person name="Weng Q."/>
            <person name="Mu J."/>
            <person name="Lu Y."/>
            <person name="Fan D."/>
            <person name="Liu Y."/>
            <person name="Guan J."/>
            <person name="Zhang Y."/>
            <person name="Yu S."/>
            <person name="Liu X."/>
            <person name="Zhang Y."/>
            <person name="Hong G."/>
            <person name="Han B."/>
            <person name="Choisne N."/>
            <person name="Demange N."/>
            <person name="Orjeda G."/>
            <person name="Samain S."/>
            <person name="Cattolico L."/>
            <person name="Pelletier E."/>
            <person name="Couloux A."/>
            <person name="Segurens B."/>
            <person name="Wincker P."/>
            <person name="D'Hont A."/>
            <person name="Scarpelli C."/>
            <person name="Weissenbach J."/>
            <person name="Salanoubat M."/>
            <person name="Quetier F."/>
            <person name="Yu Y."/>
            <person name="Kim H.R."/>
            <person name="Rambo T."/>
            <person name="Currie J."/>
            <person name="Collura K."/>
            <person name="Luo M."/>
            <person name="Yang T."/>
            <person name="Ammiraju J.S.S."/>
            <person name="Engler F."/>
            <person name="Soderlund C."/>
            <person name="Wing R.A."/>
            <person name="Palmer L.E."/>
            <person name="de la Bastide M."/>
            <person name="Spiegel L."/>
            <person name="Nascimento L."/>
            <person name="Zutavern T."/>
            <person name="O'Shaughnessy A."/>
            <person name="Dike S."/>
            <person name="Dedhia N."/>
            <person name="Preston R."/>
            <person name="Balija V."/>
            <person name="McCombie W.R."/>
            <person name="Chow T."/>
            <person name="Chen H."/>
            <person name="Chung M."/>
            <person name="Chen C."/>
            <person name="Shaw J."/>
            <person name="Wu H."/>
            <person name="Hsiao K."/>
            <person name="Chao Y."/>
            <person name="Chu M."/>
            <person name="Cheng C."/>
            <person name="Hour A."/>
            <person name="Lee P."/>
            <person name="Lin S."/>
            <person name="Lin Y."/>
            <person name="Liou J."/>
            <person name="Liu S."/>
            <person name="Hsing Y."/>
            <person name="Raghuvanshi S."/>
            <person name="Mohanty A."/>
            <person name="Bharti A.K."/>
            <person name="Gaur A."/>
            <person name="Gupta V."/>
            <person name="Kumar D."/>
            <person name="Ravi V."/>
            <person name="Vij S."/>
            <person name="Kapur A."/>
            <person name="Khurana P."/>
            <person name="Khurana P."/>
            <person name="Khurana J.P."/>
            <person name="Tyagi A.K."/>
            <person name="Gaikwad K."/>
            <person name="Singh A."/>
            <person name="Dalal V."/>
            <person name="Srivastava S."/>
            <person name="Dixit A."/>
            <person name="Pal A.K."/>
            <person name="Ghazi I.A."/>
            <person name="Yadav M."/>
            <person name="Pandit A."/>
            <person name="Bhargava A."/>
            <person name="Sureshbabu K."/>
            <person name="Batra K."/>
            <person name="Sharma T.R."/>
            <person name="Mohapatra T."/>
            <person name="Singh N.K."/>
            <person name="Messing J."/>
            <person name="Nelson A.B."/>
            <person name="Fuks G."/>
            <person name="Kavchok S."/>
            <person name="Keizer G."/>
            <person name="Linton E."/>
            <person name="Llaca V."/>
            <person name="Song R."/>
            <person name="Tanyolac B."/>
            <person name="Young S."/>
            <person name="Ho-Il K."/>
            <person name="Hahn J.H."/>
            <person name="Sangsakoo G."/>
            <person name="Vanavichit A."/>
            <person name="de Mattos Luiz.A.T."/>
            <person name="Zimmer P.D."/>
            <person name="Malone G."/>
            <person name="Dellagostin O."/>
            <person name="de Oliveira A.C."/>
            <person name="Bevan M."/>
            <person name="Bancroft I."/>
            <person name="Minx P."/>
            <person name="Cordum H."/>
            <person name="Wilson R."/>
            <person name="Cheng Z."/>
            <person name="Jin W."/>
            <person name="Jiang J."/>
            <person name="Leong S.A."/>
            <person name="Iwama H."/>
            <person name="Gojobori T."/>
            <person name="Itoh T."/>
            <person name="Niimura Y."/>
            <person name="Fujii Y."/>
            <person name="Habara T."/>
            <person name="Sakai H."/>
            <person name="Sato Y."/>
            <person name="Wilson G."/>
            <person name="Kumar K."/>
            <person name="McCouch S."/>
            <person name="Juretic N."/>
            <person name="Hoen D."/>
            <person name="Wright S."/>
            <person name="Bruskiewich R."/>
            <person name="Bureau T."/>
            <person name="Miyao A."/>
            <person name="Hirochika H."/>
            <person name="Nishikawa T."/>
            <person name="Kadowaki K."/>
            <person name="Sugiura M."/>
            <person name="Burr B."/>
            <person name="Sasaki T."/>
        </authorList>
    </citation>
    <scope>NUCLEOTIDE SEQUENCE [LARGE SCALE GENOMIC DNA]</scope>
    <source>
        <strain evidence="2">cv. Nipponbare</strain>
    </source>
</reference>
<keyword evidence="2" id="KW-1185">Reference proteome</keyword>
<sequence>YLVPPAIHTLRLGVCAAAGYRSVARCSSLSSFNSLKYVYSWLIACYCTCSKHIFYKDAINFIIFVGC</sequence>
<dbReference type="PaxDb" id="39947-A0A0P0V7S5"/>
<dbReference type="Proteomes" id="UP000059680">
    <property type="component" value="Chromosome 1"/>
</dbReference>
<proteinExistence type="predicted"/>
<reference evidence="1 2" key="3">
    <citation type="journal article" date="2013" name="Rice">
        <title>Improvement of the Oryza sativa Nipponbare reference genome using next generation sequence and optical map data.</title>
        <authorList>
            <person name="Kawahara Y."/>
            <person name="de la Bastide M."/>
            <person name="Hamilton J.P."/>
            <person name="Kanamori H."/>
            <person name="McCombie W.R."/>
            <person name="Ouyang S."/>
            <person name="Schwartz D.C."/>
            <person name="Tanaka T."/>
            <person name="Wu J."/>
            <person name="Zhou S."/>
            <person name="Childs K.L."/>
            <person name="Davidson R.M."/>
            <person name="Lin H."/>
            <person name="Quesada-Ocampo L."/>
            <person name="Vaillancourt B."/>
            <person name="Sakai H."/>
            <person name="Lee S.S."/>
            <person name="Kim J."/>
            <person name="Numa H."/>
            <person name="Itoh T."/>
            <person name="Buell C.R."/>
            <person name="Matsumoto T."/>
        </authorList>
    </citation>
    <scope>NUCLEOTIDE SEQUENCE [LARGE SCALE GENOMIC DNA]</scope>
    <source>
        <strain evidence="2">cv. Nipponbare</strain>
    </source>
</reference>
<gene>
    <name evidence="1" type="ordered locus">Os01g0728000</name>
    <name evidence="1" type="ORF">OSNPB_010728000</name>
</gene>